<dbReference type="EMBL" id="CM020620">
    <property type="protein sequence ID" value="KAK1868780.1"/>
    <property type="molecule type" value="Genomic_DNA"/>
</dbReference>
<keyword evidence="2" id="KW-1185">Reference proteome</keyword>
<evidence type="ECO:0000313" key="1">
    <source>
        <dbReference type="EMBL" id="KAK1868780.1"/>
    </source>
</evidence>
<organism evidence="1 2">
    <name type="scientific">Pyropia yezoensis</name>
    <name type="common">Susabi-nori</name>
    <name type="synonym">Porphyra yezoensis</name>
    <dbReference type="NCBI Taxonomy" id="2788"/>
    <lineage>
        <taxon>Eukaryota</taxon>
        <taxon>Rhodophyta</taxon>
        <taxon>Bangiophyceae</taxon>
        <taxon>Bangiales</taxon>
        <taxon>Bangiaceae</taxon>
        <taxon>Pyropia</taxon>
    </lineage>
</organism>
<evidence type="ECO:0000313" key="2">
    <source>
        <dbReference type="Proteomes" id="UP000798662"/>
    </source>
</evidence>
<proteinExistence type="predicted"/>
<name>A0ACC3CFA4_PYRYE</name>
<reference evidence="1" key="1">
    <citation type="submission" date="2019-11" db="EMBL/GenBank/DDBJ databases">
        <title>Nori genome reveals adaptations in red seaweeds to the harsh intertidal environment.</title>
        <authorList>
            <person name="Wang D."/>
            <person name="Mao Y."/>
        </authorList>
    </citation>
    <scope>NUCLEOTIDE SEQUENCE</scope>
    <source>
        <tissue evidence="1">Gametophyte</tissue>
    </source>
</reference>
<sequence>MAQGGSTPYPTPPYPQLRAYPTIRETIAAFRAGDWAALAGVSAVSAPFGYYIGKPTIRMPSVYMAVALGASGAFAAGMQASFWRLTGYAENGIEAARLGHPKEKAPAPALAPTGAAVGGSVGAQ</sequence>
<dbReference type="Proteomes" id="UP000798662">
    <property type="component" value="Chromosome 3"/>
</dbReference>
<gene>
    <name evidence="1" type="ORF">I4F81_011263</name>
</gene>
<protein>
    <submittedName>
        <fullName evidence="1">Uncharacterized protein</fullName>
    </submittedName>
</protein>
<accession>A0ACC3CFA4</accession>
<comment type="caution">
    <text evidence="1">The sequence shown here is derived from an EMBL/GenBank/DDBJ whole genome shotgun (WGS) entry which is preliminary data.</text>
</comment>